<dbReference type="GeneID" id="32901292"/>
<sequence>MAEKKVVKKTTTKAKKTTTKAKKTTTKAKKTTTKAKKTASKKSKKIKDEPSGDSGIVIVDDDLVIDQEKINEERRAYLEEARSQEATD</sequence>
<reference evidence="2 3" key="1">
    <citation type="journal article" date="2017" name="Environ. Microbiol.">
        <title>Genome and epigenome of a novel marine Thaumarchaeota strain suggest viral infection, phosphorothioation DNA modification and multiple restriction systems.</title>
        <authorList>
            <person name="Ahlgren N.A."/>
            <person name="Chen Y."/>
            <person name="Needham D.M."/>
            <person name="Parada A.E."/>
            <person name="Sachdeva R."/>
            <person name="Trinh V."/>
            <person name="Chen T."/>
            <person name="Fuhrman J.A."/>
        </authorList>
    </citation>
    <scope>NUCLEOTIDE SEQUENCE [LARGE SCALE GENOMIC DNA]</scope>
    <source>
        <strain evidence="2 3">SPOT01</strain>
    </source>
</reference>
<accession>A0A2Z2HTG0</accession>
<dbReference type="EMBL" id="CP021324">
    <property type="protein sequence ID" value="ARS64440.1"/>
    <property type="molecule type" value="Genomic_DNA"/>
</dbReference>
<dbReference type="RefSeq" id="WP_086907549.1">
    <property type="nucleotide sequence ID" value="NZ_CP021324.1"/>
</dbReference>
<dbReference type="Proteomes" id="UP000249949">
    <property type="component" value="Chromosome"/>
</dbReference>
<keyword evidence="3" id="KW-1185">Reference proteome</keyword>
<evidence type="ECO:0000313" key="2">
    <source>
        <dbReference type="EMBL" id="ARS64440.1"/>
    </source>
</evidence>
<feature type="region of interest" description="Disordered" evidence="1">
    <location>
        <begin position="1"/>
        <end position="54"/>
    </location>
</feature>
<dbReference type="KEGG" id="nct:NMSP_0820"/>
<feature type="compositionally biased region" description="Basic residues" evidence="1">
    <location>
        <begin position="1"/>
        <end position="45"/>
    </location>
</feature>
<gene>
    <name evidence="2" type="ORF">NMSP_0820</name>
</gene>
<organism evidence="2 3">
    <name type="scientific">Candidatus Nitrosomarinus catalinensis</name>
    <dbReference type="NCBI Taxonomy" id="1898749"/>
    <lineage>
        <taxon>Archaea</taxon>
        <taxon>Nitrososphaerota</taxon>
        <taxon>Nitrososphaeria</taxon>
        <taxon>Nitrosopumilales</taxon>
        <taxon>Nitrosopumilaceae</taxon>
        <taxon>Candidatus Nitrosomarinus</taxon>
    </lineage>
</organism>
<evidence type="ECO:0000256" key="1">
    <source>
        <dbReference type="SAM" id="MobiDB-lite"/>
    </source>
</evidence>
<evidence type="ECO:0000313" key="3">
    <source>
        <dbReference type="Proteomes" id="UP000249949"/>
    </source>
</evidence>
<name>A0A2Z2HTG0_9ARCH</name>
<protein>
    <submittedName>
        <fullName evidence="2">Uncharacterized protein</fullName>
    </submittedName>
</protein>
<proteinExistence type="predicted"/>
<dbReference type="AlphaFoldDB" id="A0A2Z2HTG0"/>